<evidence type="ECO:0000256" key="2">
    <source>
        <dbReference type="ARBA" id="ARBA00022448"/>
    </source>
</evidence>
<evidence type="ECO:0000256" key="11">
    <source>
        <dbReference type="ARBA" id="ARBA00034103"/>
    </source>
</evidence>
<dbReference type="GO" id="GO:0045921">
    <property type="term" value="P:positive regulation of exocytosis"/>
    <property type="evidence" value="ECO:0007669"/>
    <property type="project" value="TreeGrafter"/>
</dbReference>
<name>A0A8C9L3G5_PAVCR</name>
<dbReference type="Pfam" id="PF00169">
    <property type="entry name" value="PH"/>
    <property type="match status" value="1"/>
</dbReference>
<dbReference type="PROSITE" id="PS50004">
    <property type="entry name" value="C2"/>
    <property type="match status" value="1"/>
</dbReference>
<dbReference type="InterPro" id="IPR011993">
    <property type="entry name" value="PH-like_dom_sf"/>
</dbReference>
<dbReference type="Gene3D" id="2.30.29.30">
    <property type="entry name" value="Pleckstrin-homology domain (PH domain)/Phosphotyrosine-binding domain (PTB)"/>
    <property type="match status" value="1"/>
</dbReference>
<feature type="region of interest" description="Disordered" evidence="12">
    <location>
        <begin position="1"/>
        <end position="89"/>
    </location>
</feature>
<reference evidence="15" key="2">
    <citation type="submission" date="2025-09" db="UniProtKB">
        <authorList>
            <consortium name="Ensembl"/>
        </authorList>
    </citation>
    <scope>IDENTIFICATION</scope>
</reference>
<evidence type="ECO:0000259" key="13">
    <source>
        <dbReference type="PROSITE" id="PS50003"/>
    </source>
</evidence>
<dbReference type="GO" id="GO:0030659">
    <property type="term" value="C:cytoplasmic vesicle membrane"/>
    <property type="evidence" value="ECO:0007669"/>
    <property type="project" value="UniProtKB-SubCell"/>
</dbReference>
<evidence type="ECO:0000256" key="12">
    <source>
        <dbReference type="SAM" id="MobiDB-lite"/>
    </source>
</evidence>
<organism evidence="15 16">
    <name type="scientific">Pavo cristatus</name>
    <name type="common">Indian peafowl</name>
    <name type="synonym">Blue peafowl</name>
    <dbReference type="NCBI Taxonomy" id="9049"/>
    <lineage>
        <taxon>Eukaryota</taxon>
        <taxon>Metazoa</taxon>
        <taxon>Chordata</taxon>
        <taxon>Craniata</taxon>
        <taxon>Vertebrata</taxon>
        <taxon>Euteleostomi</taxon>
        <taxon>Archelosauria</taxon>
        <taxon>Archosauria</taxon>
        <taxon>Dinosauria</taxon>
        <taxon>Saurischia</taxon>
        <taxon>Theropoda</taxon>
        <taxon>Coelurosauria</taxon>
        <taxon>Aves</taxon>
        <taxon>Neognathae</taxon>
        <taxon>Galloanserae</taxon>
        <taxon>Galliformes</taxon>
        <taxon>Phasianidae</taxon>
        <taxon>Phasianinae</taxon>
        <taxon>Pavo</taxon>
    </lineage>
</organism>
<evidence type="ECO:0000256" key="7">
    <source>
        <dbReference type="ARBA" id="ARBA00023018"/>
    </source>
</evidence>
<evidence type="ECO:0000259" key="14">
    <source>
        <dbReference type="PROSITE" id="PS50004"/>
    </source>
</evidence>
<dbReference type="SMART" id="SM01145">
    <property type="entry name" value="DUF1041"/>
    <property type="match status" value="1"/>
</dbReference>
<evidence type="ECO:0000256" key="1">
    <source>
        <dbReference type="ARBA" id="ARBA00004156"/>
    </source>
</evidence>
<accession>A0A8C9L3G5</accession>
<evidence type="ECO:0000256" key="9">
    <source>
        <dbReference type="ARBA" id="ARBA00023136"/>
    </source>
</evidence>
<comment type="subcellular location">
    <subcellularLocation>
        <location evidence="1">Cytoplasmic vesicle membrane</location>
    </subcellularLocation>
    <subcellularLocation>
        <location evidence="11">Synapse</location>
    </subcellularLocation>
</comment>
<dbReference type="Proteomes" id="UP000694428">
    <property type="component" value="Unplaced"/>
</dbReference>
<dbReference type="InterPro" id="IPR001849">
    <property type="entry name" value="PH_domain"/>
</dbReference>
<evidence type="ECO:0000313" key="16">
    <source>
        <dbReference type="Proteomes" id="UP000694428"/>
    </source>
</evidence>
<evidence type="ECO:0000256" key="10">
    <source>
        <dbReference type="ARBA" id="ARBA00023329"/>
    </source>
</evidence>
<keyword evidence="9" id="KW-0472">Membrane</keyword>
<dbReference type="PANTHER" id="PTHR12166">
    <property type="entry name" value="CALCIUM-DEPENDENT SECRETION ACTIVATOR"/>
    <property type="match status" value="1"/>
</dbReference>
<dbReference type="InterPro" id="IPR057457">
    <property type="entry name" value="CAPS_C2"/>
</dbReference>
<dbReference type="PANTHER" id="PTHR12166:SF6">
    <property type="entry name" value="CALCIUM-DEPENDENT SECRETION ACTIVATOR 1"/>
    <property type="match status" value="1"/>
</dbReference>
<keyword evidence="4" id="KW-0479">Metal-binding</keyword>
<dbReference type="SUPFAM" id="SSF50729">
    <property type="entry name" value="PH domain-like"/>
    <property type="match status" value="1"/>
</dbReference>
<evidence type="ECO:0008006" key="17">
    <source>
        <dbReference type="Google" id="ProtNLM"/>
    </source>
</evidence>
<keyword evidence="5" id="KW-0106">Calcium</keyword>
<keyword evidence="2" id="KW-0813">Transport</keyword>
<reference evidence="15" key="1">
    <citation type="submission" date="2025-08" db="UniProtKB">
        <authorList>
            <consortium name="Ensembl"/>
        </authorList>
    </citation>
    <scope>IDENTIFICATION</scope>
</reference>
<dbReference type="InterPro" id="IPR000008">
    <property type="entry name" value="C2_dom"/>
</dbReference>
<proteinExistence type="predicted"/>
<evidence type="ECO:0000256" key="6">
    <source>
        <dbReference type="ARBA" id="ARBA00022927"/>
    </source>
</evidence>
<keyword evidence="16" id="KW-1185">Reference proteome</keyword>
<dbReference type="Pfam" id="PF25341">
    <property type="entry name" value="C2_CAPS"/>
    <property type="match status" value="1"/>
</dbReference>
<keyword evidence="8" id="KW-0446">Lipid-binding</keyword>
<feature type="domain" description="PH" evidence="13">
    <location>
        <begin position="499"/>
        <end position="602"/>
    </location>
</feature>
<evidence type="ECO:0000256" key="5">
    <source>
        <dbReference type="ARBA" id="ARBA00022837"/>
    </source>
</evidence>
<dbReference type="GO" id="GO:0098793">
    <property type="term" value="C:presynapse"/>
    <property type="evidence" value="ECO:0007669"/>
    <property type="project" value="GOC"/>
</dbReference>
<feature type="compositionally biased region" description="Basic and acidic residues" evidence="12">
    <location>
        <begin position="75"/>
        <end position="89"/>
    </location>
</feature>
<keyword evidence="7" id="KW-0770">Synapse</keyword>
<feature type="compositionally biased region" description="Acidic residues" evidence="12">
    <location>
        <begin position="1"/>
        <end position="19"/>
    </location>
</feature>
<dbReference type="GO" id="GO:0016079">
    <property type="term" value="P:synaptic vesicle exocytosis"/>
    <property type="evidence" value="ECO:0007669"/>
    <property type="project" value="InterPro"/>
</dbReference>
<dbReference type="GO" id="GO:0015031">
    <property type="term" value="P:protein transport"/>
    <property type="evidence" value="ECO:0007669"/>
    <property type="project" value="UniProtKB-KW"/>
</dbReference>
<keyword evidence="10" id="KW-0968">Cytoplasmic vesicle</keyword>
<protein>
    <recommendedName>
        <fullName evidence="17">Calcium-dependent secretion activator 1</fullName>
    </recommendedName>
</protein>
<feature type="compositionally biased region" description="Low complexity" evidence="12">
    <location>
        <begin position="62"/>
        <end position="74"/>
    </location>
</feature>
<sequence>MLDPSSSEEESEELVEEESGKEPLAPAATRLSPSRPGESPGPGPGGGGGSGGGLQPGGRAGGAARPASPSPSVASEKEKDELERLQREEEERKRKLQLYVFVMRCIAYPFNAKQPTDMARRQQKISKQQLQTIKDRFQAFLNGETQIVADEAFINAVQSYYEVFLKSDRVARMVQSGGCSANDSREVFKKHIEKRVRSLPEIDGLSKETVLSSWMAKFDAIYRGEEDPRKQQARMTASAASELILSKEQLYEMFQNILGIKKFEHQLLYNACQLDNPDEQAAQIRRELDGRLQMAEQIAKERKFPKFVSKEMENMYIEELKSSVNLLMANLESMPVSKGGSEFKLQKLKRSHNTSIIDMGEENENQLSKSDVVLSFSLEVVIMEVQGLKSLAPNRIVYCTMEVEGGEKLQTDQAEASKPTWGTQGDFTTTHALPAVKVKLFTESTGVLALEDKELGRVVLHPTPNSPKQSEWHKMTVSKNCPDQDLKIKLAVRMDKPQNMKHSGYLWAIGKNVWKRWKKRFFVLVQVSQYTFAMCSYREKKAEPQELLQLDGYTVDYTDPQPGLEGGRAFFNAVKEGDTVIFASDDEQDRILWVQAMYRATGQSHKPVPPTQVQKLNAKGGNVPQLDAPISQFYADRAQKHGMDEFISSNPCNFDHASLFEMVQRLTLDHRLNDSYSCLGWFSPGQVFVLDEYCARNGVRGCHRHLCYLRDLLERAENGAMIDPTLLHYSFAFCASHVHGNRPDGIGTVTVDEKERFEEIKERLRVLLENQITHFRYCFPFGRPEGALKATLSLLERVLMKDIVTPVPQEEVKTVIRKCLEQAALVNYTRLSEYAKIEVTPAKKLEDTIRLAELVIEVLQQNEEHHAEAFAWWSDLMVEHAETFLSLFAVDMDAALEVQPPDTWDSFPLFQLLNDFLRSDCMYCVLVVSFQWAAQVTHQYHSKIDELIEETVKEMITLLVAKFVTILEGVLAKLSRYDEGTLFSSFLSFTVKAASKYVDVPKPGMDVADAYVTFVRHSQDVLRDKVNEEMYIERLFDVSKCLLLLGHQDHLSPAHNSQCLSLTSSPKLAANCVNQIFI</sequence>
<dbReference type="GO" id="GO:0008289">
    <property type="term" value="F:lipid binding"/>
    <property type="evidence" value="ECO:0007669"/>
    <property type="project" value="UniProtKB-KW"/>
</dbReference>
<dbReference type="GO" id="GO:0046872">
    <property type="term" value="F:metal ion binding"/>
    <property type="evidence" value="ECO:0007669"/>
    <property type="project" value="UniProtKB-KW"/>
</dbReference>
<dbReference type="GO" id="GO:1990504">
    <property type="term" value="P:dense core granule exocytosis"/>
    <property type="evidence" value="ECO:0007669"/>
    <property type="project" value="InterPro"/>
</dbReference>
<keyword evidence="3" id="KW-0268">Exocytosis</keyword>
<dbReference type="FunFam" id="2.30.29.30:FF:000007">
    <property type="entry name" value="Calcium-dependent secretion activator 2 isoform B"/>
    <property type="match status" value="1"/>
</dbReference>
<dbReference type="InterPro" id="IPR033227">
    <property type="entry name" value="CAPS"/>
</dbReference>
<evidence type="ECO:0000313" key="15">
    <source>
        <dbReference type="Ensembl" id="ENSPSTP00000002326.1"/>
    </source>
</evidence>
<feature type="domain" description="C2" evidence="14">
    <location>
        <begin position="358"/>
        <end position="473"/>
    </location>
</feature>
<evidence type="ECO:0000256" key="4">
    <source>
        <dbReference type="ARBA" id="ARBA00022723"/>
    </source>
</evidence>
<dbReference type="CDD" id="cd01234">
    <property type="entry name" value="PH_CADPS"/>
    <property type="match status" value="1"/>
</dbReference>
<feature type="compositionally biased region" description="Gly residues" evidence="12">
    <location>
        <begin position="44"/>
        <end position="61"/>
    </location>
</feature>
<dbReference type="InterPro" id="IPR010439">
    <property type="entry name" value="MUN_dom"/>
</dbReference>
<dbReference type="Ensembl" id="ENSPSTT00000002447.1">
    <property type="protein sequence ID" value="ENSPSTP00000002326.1"/>
    <property type="gene ID" value="ENSPSTG00000001509.1"/>
</dbReference>
<dbReference type="Pfam" id="PF06292">
    <property type="entry name" value="MUN"/>
    <property type="match status" value="2"/>
</dbReference>
<evidence type="ECO:0000256" key="8">
    <source>
        <dbReference type="ARBA" id="ARBA00023121"/>
    </source>
</evidence>
<dbReference type="GO" id="GO:0098978">
    <property type="term" value="C:glutamatergic synapse"/>
    <property type="evidence" value="ECO:0007669"/>
    <property type="project" value="TreeGrafter"/>
</dbReference>
<dbReference type="AlphaFoldDB" id="A0A8C9L3G5"/>
<keyword evidence="6" id="KW-0653">Protein transport</keyword>
<evidence type="ECO:0000256" key="3">
    <source>
        <dbReference type="ARBA" id="ARBA00022483"/>
    </source>
</evidence>
<dbReference type="SMART" id="SM00233">
    <property type="entry name" value="PH"/>
    <property type="match status" value="1"/>
</dbReference>
<dbReference type="PROSITE" id="PS50003">
    <property type="entry name" value="PH_DOMAIN"/>
    <property type="match status" value="1"/>
</dbReference>